<dbReference type="Proteomes" id="UP000054481">
    <property type="component" value="Unassembled WGS sequence"/>
</dbReference>
<name>A0A0F7ZIT0_9HYPO</name>
<organism evidence="2 4">
    <name type="scientific">Hirsutella minnesotensis 3608</name>
    <dbReference type="NCBI Taxonomy" id="1043627"/>
    <lineage>
        <taxon>Eukaryota</taxon>
        <taxon>Fungi</taxon>
        <taxon>Dikarya</taxon>
        <taxon>Ascomycota</taxon>
        <taxon>Pezizomycotina</taxon>
        <taxon>Sordariomycetes</taxon>
        <taxon>Hypocreomycetidae</taxon>
        <taxon>Hypocreales</taxon>
        <taxon>Ophiocordycipitaceae</taxon>
        <taxon>Hirsutella</taxon>
    </lineage>
</organism>
<evidence type="ECO:0000313" key="3">
    <source>
        <dbReference type="EMBL" id="KJZ69978.1"/>
    </source>
</evidence>
<reference evidence="2 4" key="1">
    <citation type="journal article" date="2014" name="Genome Biol. Evol.">
        <title>Comparative genomics and transcriptomics analyses reveal divergent lifestyle features of nematode endoparasitic fungus Hirsutella minnesotensis.</title>
        <authorList>
            <person name="Lai Y."/>
            <person name="Liu K."/>
            <person name="Zhang X."/>
            <person name="Zhang X."/>
            <person name="Li K."/>
            <person name="Wang N."/>
            <person name="Shu C."/>
            <person name="Wu Y."/>
            <person name="Wang C."/>
            <person name="Bushley K.E."/>
            <person name="Xiang M."/>
            <person name="Liu X."/>
        </authorList>
    </citation>
    <scope>NUCLEOTIDE SEQUENCE [LARGE SCALE GENOMIC DNA]</scope>
    <source>
        <strain evidence="2 4">3608</strain>
    </source>
</reference>
<dbReference type="EMBL" id="KQ030659">
    <property type="protein sequence ID" value="KJZ69978.1"/>
    <property type="molecule type" value="Genomic_DNA"/>
</dbReference>
<protein>
    <submittedName>
        <fullName evidence="2">Uncharacterized protein</fullName>
    </submittedName>
</protein>
<dbReference type="AlphaFoldDB" id="A0A0F7ZIT0"/>
<evidence type="ECO:0000313" key="2">
    <source>
        <dbReference type="EMBL" id="KJZ68850.1"/>
    </source>
</evidence>
<evidence type="ECO:0000256" key="1">
    <source>
        <dbReference type="SAM" id="MobiDB-lite"/>
    </source>
</evidence>
<evidence type="ECO:0000313" key="4">
    <source>
        <dbReference type="Proteomes" id="UP000054481"/>
    </source>
</evidence>
<gene>
    <name evidence="3" type="ORF">HIM_10623</name>
    <name evidence="2" type="ORF">HIM_11753</name>
</gene>
<proteinExistence type="predicted"/>
<feature type="compositionally biased region" description="Basic residues" evidence="1">
    <location>
        <begin position="65"/>
        <end position="74"/>
    </location>
</feature>
<accession>A0A0F7ZIT0</accession>
<dbReference type="EMBL" id="KQ030802">
    <property type="protein sequence ID" value="KJZ68850.1"/>
    <property type="molecule type" value="Genomic_DNA"/>
</dbReference>
<sequence length="98" mass="11723">MPRDKAYDCRQIQRRTNRISDLVTRRKLIETTHSPRSSSRPSQSLAPKRLKLPSRKERSWTKPRFPAKRRRPPKMRQSQSSKRPRKLHATRRQPITPS</sequence>
<feature type="compositionally biased region" description="Basic residues" evidence="1">
    <location>
        <begin position="82"/>
        <end position="91"/>
    </location>
</feature>
<feature type="compositionally biased region" description="Low complexity" evidence="1">
    <location>
        <begin position="34"/>
        <end position="44"/>
    </location>
</feature>
<feature type="region of interest" description="Disordered" evidence="1">
    <location>
        <begin position="23"/>
        <end position="98"/>
    </location>
</feature>
<keyword evidence="4" id="KW-1185">Reference proteome</keyword>